<evidence type="ECO:0000313" key="2">
    <source>
        <dbReference type="EMBL" id="DAF97603.1"/>
    </source>
</evidence>
<dbReference type="GO" id="GO:0003677">
    <property type="term" value="F:DNA binding"/>
    <property type="evidence" value="ECO:0007669"/>
    <property type="project" value="InterPro"/>
</dbReference>
<feature type="domain" description="HTH cro/C1-type" evidence="1">
    <location>
        <begin position="21"/>
        <end position="75"/>
    </location>
</feature>
<dbReference type="InterPro" id="IPR001387">
    <property type="entry name" value="Cro/C1-type_HTH"/>
</dbReference>
<proteinExistence type="predicted"/>
<reference evidence="2" key="1">
    <citation type="journal article" date="2021" name="Proc. Natl. Acad. Sci. U.S.A.">
        <title>A Catalog of Tens of Thousands of Viruses from Human Metagenomes Reveals Hidden Associations with Chronic Diseases.</title>
        <authorList>
            <person name="Tisza M.J."/>
            <person name="Buck C.B."/>
        </authorList>
    </citation>
    <scope>NUCLEOTIDE SEQUENCE</scope>
    <source>
        <strain evidence="2">Ct4fm14</strain>
    </source>
</reference>
<dbReference type="Pfam" id="PF01381">
    <property type="entry name" value="HTH_3"/>
    <property type="match status" value="1"/>
</dbReference>
<evidence type="ECO:0000259" key="1">
    <source>
        <dbReference type="PROSITE" id="PS50943"/>
    </source>
</evidence>
<dbReference type="PROSITE" id="PS50943">
    <property type="entry name" value="HTH_CROC1"/>
    <property type="match status" value="1"/>
</dbReference>
<name>A0A8S5UT42_9CAUD</name>
<protein>
    <submittedName>
        <fullName evidence="2">Helix-turn-helix XRE-family like protein</fullName>
    </submittedName>
</protein>
<organism evidence="2">
    <name type="scientific">Siphoviridae sp. ct4fm14</name>
    <dbReference type="NCBI Taxonomy" id="2825331"/>
    <lineage>
        <taxon>Viruses</taxon>
        <taxon>Duplodnaviria</taxon>
        <taxon>Heunggongvirae</taxon>
        <taxon>Uroviricota</taxon>
        <taxon>Caudoviricetes</taxon>
    </lineage>
</organism>
<sequence length="166" mass="18156">MLSYCGRGSKSMDRNAGNIYKAARLRKGITQETAAEALGISTDSVRSYENGYRVPPTDIVEMMCMLYDTPHLAAQHLREGSGLGALLVPDVEGRTLQAGAIRLVNRVLAFADKHRDRDLLMIAEDGVIDEGERPLINEIVRELEEIRASATEVQLAAMQGQGGRTV</sequence>
<dbReference type="CDD" id="cd00093">
    <property type="entry name" value="HTH_XRE"/>
    <property type="match status" value="1"/>
</dbReference>
<dbReference type="Gene3D" id="1.10.260.40">
    <property type="entry name" value="lambda repressor-like DNA-binding domains"/>
    <property type="match status" value="1"/>
</dbReference>
<dbReference type="SMART" id="SM00530">
    <property type="entry name" value="HTH_XRE"/>
    <property type="match status" value="1"/>
</dbReference>
<dbReference type="InterPro" id="IPR010982">
    <property type="entry name" value="Lambda_DNA-bd_dom_sf"/>
</dbReference>
<dbReference type="SUPFAM" id="SSF47413">
    <property type="entry name" value="lambda repressor-like DNA-binding domains"/>
    <property type="match status" value="1"/>
</dbReference>
<dbReference type="EMBL" id="BK016135">
    <property type="protein sequence ID" value="DAF97603.1"/>
    <property type="molecule type" value="Genomic_DNA"/>
</dbReference>
<accession>A0A8S5UT42</accession>